<feature type="compositionally biased region" description="Acidic residues" evidence="1">
    <location>
        <begin position="35"/>
        <end position="47"/>
    </location>
</feature>
<organism evidence="2 3">
    <name type="scientific">Acaulospora morrowiae</name>
    <dbReference type="NCBI Taxonomy" id="94023"/>
    <lineage>
        <taxon>Eukaryota</taxon>
        <taxon>Fungi</taxon>
        <taxon>Fungi incertae sedis</taxon>
        <taxon>Mucoromycota</taxon>
        <taxon>Glomeromycotina</taxon>
        <taxon>Glomeromycetes</taxon>
        <taxon>Diversisporales</taxon>
        <taxon>Acaulosporaceae</taxon>
        <taxon>Acaulospora</taxon>
    </lineage>
</organism>
<sequence length="149" mass="16947">KKLEVPISHNSVEGLVRPDESESSDYESEGTYGEFEYESEEVEEEEGYYTRERSGEGTTDQESVAEETTGREEAPPSEMETEKMEIPSPAIYLTILEKVSMPEEEEFVIGEPKTDMDNLTEEERGEVVKLFKTKKELFAGSLEELTQTD</sequence>
<feature type="non-terminal residue" evidence="2">
    <location>
        <position position="149"/>
    </location>
</feature>
<evidence type="ECO:0000313" key="2">
    <source>
        <dbReference type="EMBL" id="CAG8691250.1"/>
    </source>
</evidence>
<evidence type="ECO:0000256" key="1">
    <source>
        <dbReference type="SAM" id="MobiDB-lite"/>
    </source>
</evidence>
<gene>
    <name evidence="2" type="ORF">AMORRO_LOCUS11643</name>
</gene>
<dbReference type="Proteomes" id="UP000789342">
    <property type="component" value="Unassembled WGS sequence"/>
</dbReference>
<reference evidence="2" key="1">
    <citation type="submission" date="2021-06" db="EMBL/GenBank/DDBJ databases">
        <authorList>
            <person name="Kallberg Y."/>
            <person name="Tangrot J."/>
            <person name="Rosling A."/>
        </authorList>
    </citation>
    <scope>NUCLEOTIDE SEQUENCE</scope>
    <source>
        <strain evidence="2">CL551</strain>
    </source>
</reference>
<evidence type="ECO:0000313" key="3">
    <source>
        <dbReference type="Proteomes" id="UP000789342"/>
    </source>
</evidence>
<proteinExistence type="predicted"/>
<accession>A0A9N9HLV9</accession>
<dbReference type="EMBL" id="CAJVPV010015334">
    <property type="protein sequence ID" value="CAG8691250.1"/>
    <property type="molecule type" value="Genomic_DNA"/>
</dbReference>
<dbReference type="AlphaFoldDB" id="A0A9N9HLV9"/>
<comment type="caution">
    <text evidence="2">The sequence shown here is derived from an EMBL/GenBank/DDBJ whole genome shotgun (WGS) entry which is preliminary data.</text>
</comment>
<feature type="compositionally biased region" description="Basic and acidic residues" evidence="1">
    <location>
        <begin position="68"/>
        <end position="85"/>
    </location>
</feature>
<feature type="region of interest" description="Disordered" evidence="1">
    <location>
        <begin position="1"/>
        <end position="88"/>
    </location>
</feature>
<protein>
    <submittedName>
        <fullName evidence="2">17355_t:CDS:1</fullName>
    </submittedName>
</protein>
<feature type="non-terminal residue" evidence="2">
    <location>
        <position position="1"/>
    </location>
</feature>
<keyword evidence="3" id="KW-1185">Reference proteome</keyword>
<name>A0A9N9HLV9_9GLOM</name>